<feature type="domain" description="HTH cro/C1-type" evidence="1">
    <location>
        <begin position="73"/>
        <end position="121"/>
    </location>
</feature>
<evidence type="ECO:0000313" key="2">
    <source>
        <dbReference type="EMBL" id="RFM29101.1"/>
    </source>
</evidence>
<dbReference type="SMART" id="SM00530">
    <property type="entry name" value="HTH_XRE"/>
    <property type="match status" value="1"/>
</dbReference>
<gene>
    <name evidence="2" type="ORF">DXN05_10125</name>
</gene>
<evidence type="ECO:0000259" key="1">
    <source>
        <dbReference type="PROSITE" id="PS50943"/>
    </source>
</evidence>
<dbReference type="InterPro" id="IPR010982">
    <property type="entry name" value="Lambda_DNA-bd_dom_sf"/>
</dbReference>
<dbReference type="Pfam" id="PF01381">
    <property type="entry name" value="HTH_3"/>
    <property type="match status" value="1"/>
</dbReference>
<keyword evidence="3" id="KW-1185">Reference proteome</keyword>
<organism evidence="2 3">
    <name type="scientific">Deminuibacter soli</name>
    <dbReference type="NCBI Taxonomy" id="2291815"/>
    <lineage>
        <taxon>Bacteria</taxon>
        <taxon>Pseudomonadati</taxon>
        <taxon>Bacteroidota</taxon>
        <taxon>Chitinophagia</taxon>
        <taxon>Chitinophagales</taxon>
        <taxon>Chitinophagaceae</taxon>
        <taxon>Deminuibacter</taxon>
    </lineage>
</organism>
<dbReference type="SUPFAM" id="SSF47413">
    <property type="entry name" value="lambda repressor-like DNA-binding domains"/>
    <property type="match status" value="1"/>
</dbReference>
<comment type="caution">
    <text evidence="2">The sequence shown here is derived from an EMBL/GenBank/DDBJ whole genome shotgun (WGS) entry which is preliminary data.</text>
</comment>
<dbReference type="CDD" id="cd00093">
    <property type="entry name" value="HTH_XRE"/>
    <property type="match status" value="1"/>
</dbReference>
<name>A0A3E1NMG6_9BACT</name>
<dbReference type="Proteomes" id="UP000261284">
    <property type="component" value="Unassembled WGS sequence"/>
</dbReference>
<dbReference type="OrthoDB" id="961302at2"/>
<reference evidence="2 3" key="1">
    <citation type="submission" date="2018-08" db="EMBL/GenBank/DDBJ databases">
        <title>Chitinophagaceae sp. K23C18032701, a novel bacterium isolated from forest soil.</title>
        <authorList>
            <person name="Wang C."/>
        </authorList>
    </citation>
    <scope>NUCLEOTIDE SEQUENCE [LARGE SCALE GENOMIC DNA]</scope>
    <source>
        <strain evidence="2 3">K23C18032701</strain>
    </source>
</reference>
<proteinExistence type="predicted"/>
<sequence length="125" mass="13796">MKHEISSKKAYHETMVAVYNLMNKGEAKLTAAELKKLSAMAAAAEKYEDEVLGLKPKKEPASIAEVVELKMFEQKMSQAKLATELGIGKSKVSEILSGKRKPDVQFLKGLHKILNIDAAFLLEHA</sequence>
<dbReference type="PROSITE" id="PS50943">
    <property type="entry name" value="HTH_CROC1"/>
    <property type="match status" value="1"/>
</dbReference>
<dbReference type="RefSeq" id="WP_116847085.1">
    <property type="nucleotide sequence ID" value="NZ_QTJU01000002.1"/>
</dbReference>
<dbReference type="GO" id="GO:0003677">
    <property type="term" value="F:DNA binding"/>
    <property type="evidence" value="ECO:0007669"/>
    <property type="project" value="InterPro"/>
</dbReference>
<dbReference type="AlphaFoldDB" id="A0A3E1NMG6"/>
<accession>A0A3E1NMG6</accession>
<evidence type="ECO:0000313" key="3">
    <source>
        <dbReference type="Proteomes" id="UP000261284"/>
    </source>
</evidence>
<dbReference type="InterPro" id="IPR001387">
    <property type="entry name" value="Cro/C1-type_HTH"/>
</dbReference>
<protein>
    <submittedName>
        <fullName evidence="2">XRE family transcriptional regulator</fullName>
    </submittedName>
</protein>
<dbReference type="EMBL" id="QTJU01000002">
    <property type="protein sequence ID" value="RFM29101.1"/>
    <property type="molecule type" value="Genomic_DNA"/>
</dbReference>
<dbReference type="Gene3D" id="1.10.260.40">
    <property type="entry name" value="lambda repressor-like DNA-binding domains"/>
    <property type="match status" value="1"/>
</dbReference>